<feature type="active site" description="Proton donor/acceptor" evidence="2">
    <location>
        <position position="219"/>
    </location>
</feature>
<dbReference type="InterPro" id="IPR013658">
    <property type="entry name" value="SGL"/>
</dbReference>
<dbReference type="Proteomes" id="UP000037507">
    <property type="component" value="Unassembled WGS sequence"/>
</dbReference>
<dbReference type="GO" id="GO:0019853">
    <property type="term" value="P:L-ascorbic acid biosynthetic process"/>
    <property type="evidence" value="ECO:0007669"/>
    <property type="project" value="TreeGrafter"/>
</dbReference>
<evidence type="ECO:0000259" key="4">
    <source>
        <dbReference type="Pfam" id="PF08450"/>
    </source>
</evidence>
<feature type="binding site" evidence="3">
    <location>
        <position position="21"/>
    </location>
    <ligand>
        <name>a divalent metal cation</name>
        <dbReference type="ChEBI" id="CHEBI:60240"/>
    </ligand>
</feature>
<feature type="domain" description="SMP-30/Gluconolactonase/LRE-like region" evidence="4">
    <location>
        <begin position="19"/>
        <end position="277"/>
    </location>
</feature>
<dbReference type="AlphaFoldDB" id="A0A2T7UJD3"/>
<dbReference type="PANTHER" id="PTHR10907">
    <property type="entry name" value="REGUCALCIN"/>
    <property type="match status" value="1"/>
</dbReference>
<dbReference type="EMBL" id="LFYT02000001">
    <property type="protein sequence ID" value="PVE44772.1"/>
    <property type="molecule type" value="Genomic_DNA"/>
</dbReference>
<feature type="binding site" evidence="3">
    <location>
        <position position="155"/>
    </location>
    <ligand>
        <name>a divalent metal cation</name>
        <dbReference type="ChEBI" id="CHEBI:60240"/>
    </ligand>
</feature>
<dbReference type="PRINTS" id="PR01790">
    <property type="entry name" value="SMP30FAMILY"/>
</dbReference>
<proteinExistence type="inferred from homology"/>
<gene>
    <name evidence="5" type="ORF">H663_000960</name>
</gene>
<evidence type="ECO:0000256" key="2">
    <source>
        <dbReference type="PIRSR" id="PIRSR605511-1"/>
    </source>
</evidence>
<keyword evidence="6" id="KW-1185">Reference proteome</keyword>
<evidence type="ECO:0000313" key="6">
    <source>
        <dbReference type="Proteomes" id="UP000037507"/>
    </source>
</evidence>
<evidence type="ECO:0000256" key="3">
    <source>
        <dbReference type="PIRSR" id="PIRSR605511-2"/>
    </source>
</evidence>
<dbReference type="OrthoDB" id="9775406at2"/>
<dbReference type="STRING" id="1293045.H663_11690"/>
<organism evidence="5 6">
    <name type="scientific">Limnohabitans planktonicus II-D5</name>
    <dbReference type="NCBI Taxonomy" id="1293045"/>
    <lineage>
        <taxon>Bacteria</taxon>
        <taxon>Pseudomonadati</taxon>
        <taxon>Pseudomonadota</taxon>
        <taxon>Betaproteobacteria</taxon>
        <taxon>Burkholderiales</taxon>
        <taxon>Comamonadaceae</taxon>
        <taxon>Limnohabitans</taxon>
    </lineage>
</organism>
<comment type="similarity">
    <text evidence="1">Belongs to the SMP-30/CGR1 family.</text>
</comment>
<feature type="binding site" evidence="3">
    <location>
        <position position="219"/>
    </location>
    <ligand>
        <name>a divalent metal cation</name>
        <dbReference type="ChEBI" id="CHEBI:60240"/>
    </ligand>
</feature>
<dbReference type="Pfam" id="PF08450">
    <property type="entry name" value="SGL"/>
    <property type="match status" value="1"/>
</dbReference>
<keyword evidence="3" id="KW-0862">Zinc</keyword>
<keyword evidence="3" id="KW-0479">Metal-binding</keyword>
<feature type="binding site" evidence="3">
    <location>
        <position position="110"/>
    </location>
    <ligand>
        <name>substrate</name>
    </ligand>
</feature>
<reference evidence="5" key="1">
    <citation type="submission" date="2017-04" db="EMBL/GenBank/DDBJ databases">
        <title>Unexpected and diverse lifestyles within the genus Limnohabitans.</title>
        <authorList>
            <person name="Kasalicky V."/>
            <person name="Mehrshad M."/>
            <person name="Andrei S.-A."/>
            <person name="Salcher M."/>
            <person name="Kratochvilova H."/>
            <person name="Simek K."/>
            <person name="Ghai R."/>
        </authorList>
    </citation>
    <scope>NUCLEOTIDE SEQUENCE [LARGE SCALE GENOMIC DNA]</scope>
    <source>
        <strain evidence="5">II-D5</strain>
    </source>
</reference>
<accession>A0A2T7UJD3</accession>
<dbReference type="Gene3D" id="2.120.10.30">
    <property type="entry name" value="TolB, C-terminal domain"/>
    <property type="match status" value="1"/>
</dbReference>
<evidence type="ECO:0000256" key="1">
    <source>
        <dbReference type="ARBA" id="ARBA00008853"/>
    </source>
</evidence>
<dbReference type="GO" id="GO:0005509">
    <property type="term" value="F:calcium ion binding"/>
    <property type="evidence" value="ECO:0007669"/>
    <property type="project" value="TreeGrafter"/>
</dbReference>
<dbReference type="InterPro" id="IPR011042">
    <property type="entry name" value="6-blade_b-propeller_TolB-like"/>
</dbReference>
<dbReference type="RefSeq" id="WP_053173628.1">
    <property type="nucleotide sequence ID" value="NZ_LFYT02000001.1"/>
</dbReference>
<evidence type="ECO:0000313" key="5">
    <source>
        <dbReference type="EMBL" id="PVE44772.1"/>
    </source>
</evidence>
<dbReference type="SUPFAM" id="SSF63829">
    <property type="entry name" value="Calcium-dependent phosphotriesterase"/>
    <property type="match status" value="1"/>
</dbReference>
<dbReference type="InterPro" id="IPR005511">
    <property type="entry name" value="SMP-30"/>
</dbReference>
<dbReference type="GO" id="GO:0004341">
    <property type="term" value="F:gluconolactonase activity"/>
    <property type="evidence" value="ECO:0007669"/>
    <property type="project" value="TreeGrafter"/>
</dbReference>
<comment type="cofactor">
    <cofactor evidence="3">
        <name>Zn(2+)</name>
        <dbReference type="ChEBI" id="CHEBI:29105"/>
    </cofactor>
    <text evidence="3">Binds 1 divalent metal cation per subunit.</text>
</comment>
<comment type="caution">
    <text evidence="5">The sequence shown here is derived from an EMBL/GenBank/DDBJ whole genome shotgun (WGS) entry which is preliminary data.</text>
</comment>
<sequence>MTLSISSPWQALTREPDGLSESPFWHPHEQRLYWVDIPGCRLARVLVEGAQAKGPVEYWPLAQEPGCIAPVQGGGLVMALRDGIYLAREWGGPLQALAAAPYDTGRLRFNDGKCDPQGRFWAGSMYEPRDQALGVLYALQGHDVQVMAHGATTANGLAWSPDARTLYWADTAAHRVRAWDFDASSGAVTNERVFHQFASKPAAWVWGQRDPSVYGGRPDGAAVDAEGAYWSAQYEGQRLVRLSPQGEVLDEIDTPVPCPTMPCFGGPDLRTLFITSSRQGRSDAELARYPLAGCIFSTRLDVPGLPVNFYRPPAY</sequence>
<name>A0A2T7UJD3_9BURK</name>
<dbReference type="PANTHER" id="PTHR10907:SF47">
    <property type="entry name" value="REGUCALCIN"/>
    <property type="match status" value="1"/>
</dbReference>
<feature type="binding site" evidence="3">
    <location>
        <position position="108"/>
    </location>
    <ligand>
        <name>substrate</name>
    </ligand>
</feature>
<protein>
    <submittedName>
        <fullName evidence="5">Gluconolactonase</fullName>
    </submittedName>
</protein>